<evidence type="ECO:0000256" key="6">
    <source>
        <dbReference type="ARBA" id="ARBA00048169"/>
    </source>
</evidence>
<dbReference type="PANTHER" id="PTHR11557:SF0">
    <property type="entry name" value="PORPHOBILINOGEN DEAMINASE"/>
    <property type="match status" value="1"/>
</dbReference>
<proteinExistence type="inferred from homology"/>
<dbReference type="EC" id="2.5.1.61" evidence="3 7"/>
<dbReference type="InterPro" id="IPR003754">
    <property type="entry name" value="4pyrrol_synth_uPrphyn_synth"/>
</dbReference>
<evidence type="ECO:0000259" key="10">
    <source>
        <dbReference type="Pfam" id="PF03900"/>
    </source>
</evidence>
<dbReference type="InterPro" id="IPR022417">
    <property type="entry name" value="Porphobilin_deaminase_N"/>
</dbReference>
<comment type="caution">
    <text evidence="11">The sequence shown here is derived from an EMBL/GenBank/DDBJ whole genome shotgun (WGS) entry which is preliminary data.</text>
</comment>
<keyword evidence="5" id="KW-0627">Porphyrin biosynthesis</keyword>
<evidence type="ECO:0000256" key="4">
    <source>
        <dbReference type="ARBA" id="ARBA00022679"/>
    </source>
</evidence>
<comment type="similarity">
    <text evidence="2">Belongs to the HMBS family.</text>
</comment>
<evidence type="ECO:0000256" key="7">
    <source>
        <dbReference type="NCBIfam" id="TIGR00212"/>
    </source>
</evidence>
<dbReference type="Gene3D" id="3.40.50.10090">
    <property type="match status" value="2"/>
</dbReference>
<dbReference type="Pfam" id="PF02602">
    <property type="entry name" value="HEM4"/>
    <property type="match status" value="1"/>
</dbReference>
<dbReference type="InterPro" id="IPR036803">
    <property type="entry name" value="Porphobilinogen_deaminase_C_sf"/>
</dbReference>
<accession>A0ABP9FM75</accession>
<reference evidence="12" key="1">
    <citation type="journal article" date="2019" name="Int. J. Syst. Evol. Microbiol.">
        <title>The Global Catalogue of Microorganisms (GCM) 10K type strain sequencing project: providing services to taxonomists for standard genome sequencing and annotation.</title>
        <authorList>
            <consortium name="The Broad Institute Genomics Platform"/>
            <consortium name="The Broad Institute Genome Sequencing Center for Infectious Disease"/>
            <person name="Wu L."/>
            <person name="Ma J."/>
        </authorList>
    </citation>
    <scope>NUCLEOTIDE SEQUENCE [LARGE SCALE GENOMIC DNA]</scope>
    <source>
        <strain evidence="12">JCM 19125</strain>
    </source>
</reference>
<keyword evidence="12" id="KW-1185">Reference proteome</keyword>
<feature type="domain" description="Porphobilinogen deaminase C-terminal" evidence="10">
    <location>
        <begin position="217"/>
        <end position="287"/>
    </location>
</feature>
<dbReference type="Gene3D" id="3.30.160.40">
    <property type="entry name" value="Porphobilinogen deaminase, C-terminal domain"/>
    <property type="match status" value="1"/>
</dbReference>
<evidence type="ECO:0000313" key="11">
    <source>
        <dbReference type="EMBL" id="GAA4906685.1"/>
    </source>
</evidence>
<evidence type="ECO:0000256" key="5">
    <source>
        <dbReference type="ARBA" id="ARBA00023244"/>
    </source>
</evidence>
<sequence>MKLRLGTRGSALALARSEMVADLFRGQGHEVEIVRVATEHQDTIHMAEGYSLGVFAQELRRSLRSGDVDVVMHSVKDVPLSDRPEDLTFGAVLKRGDHRDALCSLGRVPLAALPRRSRIGVTSLRRLAQLRALRPDLTFVDVGGTLQDRLRRLEPGDLDAVVVSAAGVHALKVEDRVAEYLPILPAPGQGALALECRRDDTDTYEAVRQLDDVETRICIEAERAVLTGLNTTYMAPVGALAARRGILGLKAGIFSIDGTKRTVLEIGLPTSEYHAQRTGHNVAEALKARRADRFITAEALETVKMTADHADDSLFIEGPEDDDRIRVLLPRQEGRISQTMRENELRVDCVQLQEAHLLPADNIIGDADWVVIPSGQTVWALRERGWDIPQGTKIATMGSTTQRTIEEAGRKVDLGPEGTASSNKLVDVFPPAEGEQRVVILCADQLSTKLETGLRAKGYTVDRCELYTMADVEDIDPALRTRWDDGAWDAVFLSQPSLAHVYAKKLGHRDDVRVLAWDDATAEAVRAEGVEVFATAKSKDTYGIADLARQLHKARGSAS</sequence>
<name>A0ABP9FM75_9ACTN</name>
<dbReference type="RefSeq" id="WP_345583881.1">
    <property type="nucleotide sequence ID" value="NZ_BAABLV010000041.1"/>
</dbReference>
<feature type="domain" description="Porphobilinogen deaminase N-terminal" evidence="8">
    <location>
        <begin position="3"/>
        <end position="203"/>
    </location>
</feature>
<comment type="catalytic activity">
    <reaction evidence="6">
        <text>4 porphobilinogen + H2O = hydroxymethylbilane + 4 NH4(+)</text>
        <dbReference type="Rhea" id="RHEA:13185"/>
        <dbReference type="ChEBI" id="CHEBI:15377"/>
        <dbReference type="ChEBI" id="CHEBI:28938"/>
        <dbReference type="ChEBI" id="CHEBI:57845"/>
        <dbReference type="ChEBI" id="CHEBI:58126"/>
        <dbReference type="EC" id="2.5.1.61"/>
    </reaction>
</comment>
<dbReference type="NCBIfam" id="TIGR00212">
    <property type="entry name" value="hemC"/>
    <property type="match status" value="1"/>
</dbReference>
<dbReference type="InterPro" id="IPR000860">
    <property type="entry name" value="HemC"/>
</dbReference>
<evidence type="ECO:0000256" key="2">
    <source>
        <dbReference type="ARBA" id="ARBA00005638"/>
    </source>
</evidence>
<evidence type="ECO:0000259" key="9">
    <source>
        <dbReference type="Pfam" id="PF02602"/>
    </source>
</evidence>
<protein>
    <recommendedName>
        <fullName evidence="3 7">Hydroxymethylbilane synthase</fullName>
        <ecNumber evidence="3 7">2.5.1.61</ecNumber>
    </recommendedName>
</protein>
<evidence type="ECO:0000256" key="1">
    <source>
        <dbReference type="ARBA" id="ARBA00002869"/>
    </source>
</evidence>
<evidence type="ECO:0000259" key="8">
    <source>
        <dbReference type="Pfam" id="PF01379"/>
    </source>
</evidence>
<dbReference type="CDD" id="cd06578">
    <property type="entry name" value="HemD"/>
    <property type="match status" value="1"/>
</dbReference>
<dbReference type="PRINTS" id="PR00151">
    <property type="entry name" value="PORPHBDMNASE"/>
</dbReference>
<dbReference type="SUPFAM" id="SSF54782">
    <property type="entry name" value="Porphobilinogen deaminase (hydroxymethylbilane synthase), C-terminal domain"/>
    <property type="match status" value="1"/>
</dbReference>
<evidence type="ECO:0000256" key="3">
    <source>
        <dbReference type="ARBA" id="ARBA00012655"/>
    </source>
</evidence>
<dbReference type="Pfam" id="PF03900">
    <property type="entry name" value="Porphobil_deamC"/>
    <property type="match status" value="1"/>
</dbReference>
<dbReference type="SUPFAM" id="SSF53850">
    <property type="entry name" value="Periplasmic binding protein-like II"/>
    <property type="match status" value="1"/>
</dbReference>
<dbReference type="EMBL" id="BAABLV010000041">
    <property type="protein sequence ID" value="GAA4906685.1"/>
    <property type="molecule type" value="Genomic_DNA"/>
</dbReference>
<dbReference type="PANTHER" id="PTHR11557">
    <property type="entry name" value="PORPHOBILINOGEN DEAMINASE"/>
    <property type="match status" value="1"/>
</dbReference>
<gene>
    <name evidence="11" type="ORF">GCM10025789_27660</name>
</gene>
<dbReference type="Proteomes" id="UP001501521">
    <property type="component" value="Unassembled WGS sequence"/>
</dbReference>
<dbReference type="Pfam" id="PF01379">
    <property type="entry name" value="Porphobil_deam"/>
    <property type="match status" value="1"/>
</dbReference>
<organism evidence="11 12">
    <name type="scientific">Tessaracoccus lubricantis</name>
    <dbReference type="NCBI Taxonomy" id="545543"/>
    <lineage>
        <taxon>Bacteria</taxon>
        <taxon>Bacillati</taxon>
        <taxon>Actinomycetota</taxon>
        <taxon>Actinomycetes</taxon>
        <taxon>Propionibacteriales</taxon>
        <taxon>Propionibacteriaceae</taxon>
        <taxon>Tessaracoccus</taxon>
    </lineage>
</organism>
<dbReference type="Gene3D" id="3.40.190.10">
    <property type="entry name" value="Periplasmic binding protein-like II"/>
    <property type="match status" value="2"/>
</dbReference>
<dbReference type="InterPro" id="IPR022418">
    <property type="entry name" value="Porphobilinogen_deaminase_C"/>
</dbReference>
<keyword evidence="4" id="KW-0808">Transferase</keyword>
<feature type="domain" description="Tetrapyrrole biosynthesis uroporphyrinogen III synthase" evidence="9">
    <location>
        <begin position="362"/>
        <end position="541"/>
    </location>
</feature>
<dbReference type="SUPFAM" id="SSF69618">
    <property type="entry name" value="HemD-like"/>
    <property type="match status" value="1"/>
</dbReference>
<evidence type="ECO:0000313" key="12">
    <source>
        <dbReference type="Proteomes" id="UP001501521"/>
    </source>
</evidence>
<comment type="function">
    <text evidence="1">Tetrapolymerization of the monopyrrole PBG into the hydroxymethylbilane pre-uroporphyrinogen in several discrete steps.</text>
</comment>
<dbReference type="InterPro" id="IPR036108">
    <property type="entry name" value="4pyrrol_syn_uPrphyn_synt_sf"/>
</dbReference>